<sequence length="241" mass="26663">MVQLASYDLGSLEAPSLEAPVATMQRVLTLIHDKAPSDEIDPELAEMEHRATAFGIAFEAWAMGMVEQALSAARGGVPLKSETLLAKWEEQHRYGLTFKALLQTARRLKSLSKEPALRASLKRFVDILEKLNSGQRQIETRVREGLAFLDTIDPLDAPERKSLLLYLAALKRRNLHPEPTGFFMMDGVSTPVIKACPPPALAEDPALLLRLEDDIHDEIEALAPGLVGLTVIRWNDANHAE</sequence>
<dbReference type="Proteomes" id="UP000321567">
    <property type="component" value="Unassembled WGS sequence"/>
</dbReference>
<accession>A0A512H3I1</accession>
<dbReference type="RefSeq" id="WP_147162084.1">
    <property type="nucleotide sequence ID" value="NZ_BJZO01000002.1"/>
</dbReference>
<reference evidence="1 2" key="1">
    <citation type="submission" date="2019-07" db="EMBL/GenBank/DDBJ databases">
        <title>Whole genome shotgun sequence of Rhodospirillum oryzae NBRC 107573.</title>
        <authorList>
            <person name="Hosoyama A."/>
            <person name="Uohara A."/>
            <person name="Ohji S."/>
            <person name="Ichikawa N."/>
        </authorList>
    </citation>
    <scope>NUCLEOTIDE SEQUENCE [LARGE SCALE GENOMIC DNA]</scope>
    <source>
        <strain evidence="1 2">NBRC 107573</strain>
    </source>
</reference>
<dbReference type="OrthoDB" id="7357608at2"/>
<evidence type="ECO:0000313" key="1">
    <source>
        <dbReference type="EMBL" id="GEO80014.1"/>
    </source>
</evidence>
<evidence type="ECO:0000313" key="2">
    <source>
        <dbReference type="Proteomes" id="UP000321567"/>
    </source>
</evidence>
<dbReference type="EMBL" id="BJZO01000002">
    <property type="protein sequence ID" value="GEO80014.1"/>
    <property type="molecule type" value="Genomic_DNA"/>
</dbReference>
<organism evidence="1 2">
    <name type="scientific">Pararhodospirillum oryzae</name>
    <dbReference type="NCBI Taxonomy" id="478448"/>
    <lineage>
        <taxon>Bacteria</taxon>
        <taxon>Pseudomonadati</taxon>
        <taxon>Pseudomonadota</taxon>
        <taxon>Alphaproteobacteria</taxon>
        <taxon>Rhodospirillales</taxon>
        <taxon>Rhodospirillaceae</taxon>
        <taxon>Pararhodospirillum</taxon>
    </lineage>
</organism>
<dbReference type="AlphaFoldDB" id="A0A512H3I1"/>
<keyword evidence="2" id="KW-1185">Reference proteome</keyword>
<proteinExistence type="predicted"/>
<name>A0A512H3I1_9PROT</name>
<protein>
    <submittedName>
        <fullName evidence="1">Uncharacterized protein</fullName>
    </submittedName>
</protein>
<gene>
    <name evidence="1" type="ORF">ROR02_01450</name>
</gene>
<comment type="caution">
    <text evidence="1">The sequence shown here is derived from an EMBL/GenBank/DDBJ whole genome shotgun (WGS) entry which is preliminary data.</text>
</comment>